<dbReference type="PANTHER" id="PTHR23517">
    <property type="entry name" value="RESISTANCE PROTEIN MDTM, PUTATIVE-RELATED-RELATED"/>
    <property type="match status" value="1"/>
</dbReference>
<organism evidence="8 9">
    <name type="scientific">Streptomyces thermocoprophilus</name>
    <dbReference type="NCBI Taxonomy" id="78356"/>
    <lineage>
        <taxon>Bacteria</taxon>
        <taxon>Bacillati</taxon>
        <taxon>Actinomycetota</taxon>
        <taxon>Actinomycetes</taxon>
        <taxon>Kitasatosporales</taxon>
        <taxon>Streptomycetaceae</taxon>
        <taxon>Streptomyces</taxon>
    </lineage>
</organism>
<evidence type="ECO:0008006" key="10">
    <source>
        <dbReference type="Google" id="ProtNLM"/>
    </source>
</evidence>
<comment type="subcellular location">
    <subcellularLocation>
        <location evidence="1">Cell membrane</location>
        <topology evidence="1">Multi-pass membrane protein</topology>
    </subcellularLocation>
</comment>
<evidence type="ECO:0000256" key="7">
    <source>
        <dbReference type="SAM" id="Phobius"/>
    </source>
</evidence>
<keyword evidence="4 7" id="KW-0812">Transmembrane</keyword>
<sequence length="404" mass="41264">MFTAQRLFTGYRVLSRSYFHLTILFVFLYDRGLSLPTVELTLAVYGAALALAGPATKPLAARLSLTGAVATGEWLKAAGLVLLALPGGLPVAIAGQIIAALGFSLASGTDSALLAEVCRRDGADARLWEGRSGSLTFAAALVAGVLGAILYQASHTAPFYLSAAMSALAALTAPLVGRGLPATGPAPAAKPTDTPADRPRSGKGPAYSAALRWSAYYTVVRAFVLALFIGFLPYLLYLRLHVSLPVFGLVLGSYTLSGYFTARYGRTAVDRFGARATATASASLAGAGLLILLWQPNTGGAAVATLALGAGVGAVRPVAVGAIGELLAGRPAAERAAALRANEARFAAVNTLLILLAGLLLDRVGFPQLLLGVVVAYLALAATAVLALPRATAAEPSAQRPVAA</sequence>
<dbReference type="RefSeq" id="WP_247471930.1">
    <property type="nucleotide sequence ID" value="NZ_JBHMAR010000019.1"/>
</dbReference>
<keyword evidence="9" id="KW-1185">Reference proteome</keyword>
<reference evidence="8 9" key="1">
    <citation type="submission" date="2024-09" db="EMBL/GenBank/DDBJ databases">
        <authorList>
            <person name="Sun Q."/>
            <person name="Mori K."/>
        </authorList>
    </citation>
    <scope>NUCLEOTIDE SEQUENCE [LARGE SCALE GENOMIC DNA]</scope>
    <source>
        <strain evidence="8 9">JCM 10918</strain>
    </source>
</reference>
<name>A0ABV5VGM4_9ACTN</name>
<evidence type="ECO:0000256" key="6">
    <source>
        <dbReference type="ARBA" id="ARBA00023136"/>
    </source>
</evidence>
<evidence type="ECO:0000313" key="9">
    <source>
        <dbReference type="Proteomes" id="UP001589703"/>
    </source>
</evidence>
<keyword evidence="3" id="KW-1003">Cell membrane</keyword>
<evidence type="ECO:0000256" key="3">
    <source>
        <dbReference type="ARBA" id="ARBA00022475"/>
    </source>
</evidence>
<evidence type="ECO:0000256" key="1">
    <source>
        <dbReference type="ARBA" id="ARBA00004651"/>
    </source>
</evidence>
<feature type="transmembrane region" description="Helical" evidence="7">
    <location>
        <begin position="215"/>
        <end position="236"/>
    </location>
</feature>
<feature type="transmembrane region" description="Helical" evidence="7">
    <location>
        <begin position="135"/>
        <end position="153"/>
    </location>
</feature>
<feature type="transmembrane region" description="Helical" evidence="7">
    <location>
        <begin position="242"/>
        <end position="260"/>
    </location>
</feature>
<protein>
    <recommendedName>
        <fullName evidence="10">MFS transporter</fullName>
    </recommendedName>
</protein>
<dbReference type="Gene3D" id="1.20.1250.20">
    <property type="entry name" value="MFS general substrate transporter like domains"/>
    <property type="match status" value="2"/>
</dbReference>
<keyword evidence="6 7" id="KW-0472">Membrane</keyword>
<feature type="transmembrane region" description="Helical" evidence="7">
    <location>
        <begin position="272"/>
        <end position="294"/>
    </location>
</feature>
<feature type="transmembrane region" description="Helical" evidence="7">
    <location>
        <begin position="367"/>
        <end position="388"/>
    </location>
</feature>
<keyword evidence="5 7" id="KW-1133">Transmembrane helix</keyword>
<accession>A0ABV5VGM4</accession>
<dbReference type="Proteomes" id="UP001589703">
    <property type="component" value="Unassembled WGS sequence"/>
</dbReference>
<feature type="transmembrane region" description="Helical" evidence="7">
    <location>
        <begin position="300"/>
        <end position="323"/>
    </location>
</feature>
<proteinExistence type="predicted"/>
<feature type="transmembrane region" description="Helical" evidence="7">
    <location>
        <begin position="12"/>
        <end position="29"/>
    </location>
</feature>
<dbReference type="EMBL" id="JBHMAR010000019">
    <property type="protein sequence ID" value="MFB9736783.1"/>
    <property type="molecule type" value="Genomic_DNA"/>
</dbReference>
<comment type="caution">
    <text evidence="8">The sequence shown here is derived from an EMBL/GenBank/DDBJ whole genome shotgun (WGS) entry which is preliminary data.</text>
</comment>
<dbReference type="PANTHER" id="PTHR23517:SF2">
    <property type="entry name" value="MULTIDRUG RESISTANCE PROTEIN MDTH"/>
    <property type="match status" value="1"/>
</dbReference>
<evidence type="ECO:0000256" key="5">
    <source>
        <dbReference type="ARBA" id="ARBA00022989"/>
    </source>
</evidence>
<dbReference type="InterPro" id="IPR036259">
    <property type="entry name" value="MFS_trans_sf"/>
</dbReference>
<feature type="transmembrane region" description="Helical" evidence="7">
    <location>
        <begin position="159"/>
        <end position="177"/>
    </location>
</feature>
<gene>
    <name evidence="8" type="ORF">ACFFRO_16845</name>
</gene>
<evidence type="ECO:0000313" key="8">
    <source>
        <dbReference type="EMBL" id="MFB9736783.1"/>
    </source>
</evidence>
<keyword evidence="2" id="KW-0813">Transport</keyword>
<dbReference type="SUPFAM" id="SSF103473">
    <property type="entry name" value="MFS general substrate transporter"/>
    <property type="match status" value="1"/>
</dbReference>
<evidence type="ECO:0000256" key="2">
    <source>
        <dbReference type="ARBA" id="ARBA00022448"/>
    </source>
</evidence>
<evidence type="ECO:0000256" key="4">
    <source>
        <dbReference type="ARBA" id="ARBA00022692"/>
    </source>
</evidence>
<dbReference type="InterPro" id="IPR050171">
    <property type="entry name" value="MFS_Transporters"/>
</dbReference>